<keyword evidence="9 14" id="KW-1133">Transmembrane helix</keyword>
<dbReference type="PROSITE" id="PS01352">
    <property type="entry name" value="HEMATOPO_REC_L_F1"/>
    <property type="match status" value="1"/>
</dbReference>
<evidence type="ECO:0000256" key="10">
    <source>
        <dbReference type="ARBA" id="ARBA00023136"/>
    </source>
</evidence>
<feature type="compositionally biased region" description="Basic and acidic residues" evidence="15">
    <location>
        <begin position="325"/>
        <end position="343"/>
    </location>
</feature>
<evidence type="ECO:0000256" key="11">
    <source>
        <dbReference type="ARBA" id="ARBA00023157"/>
    </source>
</evidence>
<dbReference type="CDD" id="cd00063">
    <property type="entry name" value="FN3"/>
    <property type="match status" value="2"/>
</dbReference>
<evidence type="ECO:0000256" key="5">
    <source>
        <dbReference type="ARBA" id="ARBA00022723"/>
    </source>
</evidence>
<evidence type="ECO:0000256" key="3">
    <source>
        <dbReference type="ARBA" id="ARBA00019818"/>
    </source>
</evidence>
<keyword evidence="4 14" id="KW-0812">Transmembrane</keyword>
<keyword evidence="18" id="KW-1185">Reference proteome</keyword>
<dbReference type="SUPFAM" id="SSF49265">
    <property type="entry name" value="Fibronectin type III"/>
    <property type="match status" value="2"/>
</dbReference>
<dbReference type="STRING" id="1676925.ENSPKIP00000021685"/>
<keyword evidence="13" id="KW-0325">Glycoprotein</keyword>
<dbReference type="GO" id="GO:0009897">
    <property type="term" value="C:external side of plasma membrane"/>
    <property type="evidence" value="ECO:0007669"/>
    <property type="project" value="TreeGrafter"/>
</dbReference>
<keyword evidence="8 14" id="KW-0862">Zinc</keyword>
<evidence type="ECO:0000256" key="4">
    <source>
        <dbReference type="ARBA" id="ARBA00022692"/>
    </source>
</evidence>
<dbReference type="Proteomes" id="UP000261540">
    <property type="component" value="Unplaced"/>
</dbReference>
<keyword evidence="11 14" id="KW-1015">Disulfide bond</keyword>
<reference evidence="17" key="2">
    <citation type="submission" date="2025-09" db="UniProtKB">
        <authorList>
            <consortium name="Ensembl"/>
        </authorList>
    </citation>
    <scope>IDENTIFICATION</scope>
</reference>
<feature type="domain" description="Fibronectin type-III" evidence="16">
    <location>
        <begin position="26"/>
        <end position="126"/>
    </location>
</feature>
<dbReference type="GeneTree" id="ENSGT00940000154851"/>
<name>A0A3B3RV09_9TELE</name>
<dbReference type="InterPro" id="IPR036116">
    <property type="entry name" value="FN3_sf"/>
</dbReference>
<dbReference type="OrthoDB" id="8858139at2759"/>
<reference evidence="17" key="1">
    <citation type="submission" date="2025-08" db="UniProtKB">
        <authorList>
            <consortium name="Ensembl"/>
        </authorList>
    </citation>
    <scope>IDENTIFICATION</scope>
</reference>
<comment type="domain">
    <text evidence="14">The box 1 motif is required for JAK interaction and/or activation.</text>
</comment>
<dbReference type="Ensembl" id="ENSPKIT00000002326.1">
    <property type="protein sequence ID" value="ENSPKIP00000021685.1"/>
    <property type="gene ID" value="ENSPKIG00000005991.1"/>
</dbReference>
<evidence type="ECO:0000256" key="9">
    <source>
        <dbReference type="ARBA" id="ARBA00022989"/>
    </source>
</evidence>
<dbReference type="PANTHER" id="PTHR23036:SF86">
    <property type="entry name" value="PROLACTIN RECEPTOR"/>
    <property type="match status" value="1"/>
</dbReference>
<keyword evidence="6 14" id="KW-0732">Signal</keyword>
<accession>A0A3B3RV09</accession>
<evidence type="ECO:0000259" key="16">
    <source>
        <dbReference type="PROSITE" id="PS50853"/>
    </source>
</evidence>
<protein>
    <recommendedName>
        <fullName evidence="3 14">Prolactin receptor</fullName>
        <shortName evidence="14">PRL-R</shortName>
    </recommendedName>
</protein>
<dbReference type="InterPro" id="IPR015152">
    <property type="entry name" value="Growth/epo_recpt_lig-bind"/>
</dbReference>
<keyword evidence="5 14" id="KW-0479">Metal-binding</keyword>
<comment type="similarity">
    <text evidence="2 14">Belongs to the type I cytokine receptor family. Type 1 subfamily.</text>
</comment>
<dbReference type="FunFam" id="2.60.40.10:FF:000358">
    <property type="entry name" value="Prolactin receptor"/>
    <property type="match status" value="1"/>
</dbReference>
<keyword evidence="7" id="KW-0677">Repeat</keyword>
<evidence type="ECO:0000313" key="17">
    <source>
        <dbReference type="Ensembl" id="ENSPKIP00000021685.1"/>
    </source>
</evidence>
<dbReference type="PANTHER" id="PTHR23036">
    <property type="entry name" value="CYTOKINE RECEPTOR"/>
    <property type="match status" value="1"/>
</dbReference>
<dbReference type="InterPro" id="IPR013783">
    <property type="entry name" value="Ig-like_fold"/>
</dbReference>
<keyword evidence="12 14" id="KW-0675">Receptor</keyword>
<comment type="subcellular location">
    <subcellularLocation>
        <location evidence="1 14">Membrane</location>
        <topology evidence="1 14">Single-pass type I membrane protein</topology>
    </subcellularLocation>
</comment>
<keyword evidence="10 14" id="KW-0472">Membrane</keyword>
<dbReference type="InterPro" id="IPR050379">
    <property type="entry name" value="Type-I_Cytokine_Rcpt"/>
</dbReference>
<feature type="region of interest" description="Disordered" evidence="15">
    <location>
        <begin position="325"/>
        <end position="350"/>
    </location>
</feature>
<evidence type="ECO:0000313" key="18">
    <source>
        <dbReference type="Proteomes" id="UP000261540"/>
    </source>
</evidence>
<dbReference type="InterPro" id="IPR003528">
    <property type="entry name" value="Long_hematopoietin_rcpt_CS"/>
</dbReference>
<dbReference type="GO" id="GO:0046872">
    <property type="term" value="F:metal ion binding"/>
    <property type="evidence" value="ECO:0007669"/>
    <property type="project" value="UniProtKB-KW"/>
</dbReference>
<dbReference type="PROSITE" id="PS50853">
    <property type="entry name" value="FN3"/>
    <property type="match status" value="2"/>
</dbReference>
<evidence type="ECO:0000256" key="1">
    <source>
        <dbReference type="ARBA" id="ARBA00004479"/>
    </source>
</evidence>
<dbReference type="Gene3D" id="2.60.40.10">
    <property type="entry name" value="Immunoglobulins"/>
    <property type="match status" value="2"/>
</dbReference>
<comment type="domain">
    <text evidence="14">The WSXWS motif appears to be necessary for proper protein folding and thereby efficient intracellular transport and cell-surface receptor binding.</text>
</comment>
<dbReference type="FunFam" id="2.60.40.10:FF:000287">
    <property type="entry name" value="Prolactin receptor"/>
    <property type="match status" value="1"/>
</dbReference>
<feature type="transmembrane region" description="Helical" evidence="14">
    <location>
        <begin position="232"/>
        <end position="253"/>
    </location>
</feature>
<dbReference type="GO" id="GO:0019955">
    <property type="term" value="F:cytokine binding"/>
    <property type="evidence" value="ECO:0007669"/>
    <property type="project" value="TreeGrafter"/>
</dbReference>
<evidence type="ECO:0000256" key="2">
    <source>
        <dbReference type="ARBA" id="ARBA00007885"/>
    </source>
</evidence>
<comment type="function">
    <text evidence="14">This is a receptor for the anterior pituitary hormone prolactin.</text>
</comment>
<evidence type="ECO:0000256" key="12">
    <source>
        <dbReference type="ARBA" id="ARBA00023170"/>
    </source>
</evidence>
<dbReference type="GO" id="GO:0004896">
    <property type="term" value="F:cytokine receptor activity"/>
    <property type="evidence" value="ECO:0007669"/>
    <property type="project" value="InterPro"/>
</dbReference>
<feature type="chain" id="PRO_5017097896" description="Prolactin receptor" evidence="14">
    <location>
        <begin position="21"/>
        <end position="590"/>
    </location>
</feature>
<evidence type="ECO:0000256" key="6">
    <source>
        <dbReference type="ARBA" id="ARBA00022729"/>
    </source>
</evidence>
<evidence type="ECO:0000256" key="7">
    <source>
        <dbReference type="ARBA" id="ARBA00022737"/>
    </source>
</evidence>
<dbReference type="AlphaFoldDB" id="A0A3B3RV09"/>
<dbReference type="SMART" id="SM00060">
    <property type="entry name" value="FN3"/>
    <property type="match status" value="2"/>
</dbReference>
<gene>
    <name evidence="14" type="primary">PRLR</name>
</gene>
<evidence type="ECO:0000256" key="14">
    <source>
        <dbReference type="RuleBase" id="RU365035"/>
    </source>
</evidence>
<sequence length="590" mass="66916">MRGTTGASLILSLLISRLLGATCQSPPGKPKLTSCRSPEKETFSCWWEPGSDGGLPTNYSLYYRKENSEIVYECPDYHTSGKNSCFFSKNDTSIWVNYNITVVATNSLGSNFSDSVDVDVMYIVQPHTPENVSVVLEGTEDNPFLLVTWEPPHKADTRSGWITLVYQLRVKLEKDDKWEEHFAGQQKQFNIFSLHSGEVYMVKVRCKPDHGFWSEWSTTRYVRVPDYISREMSSWILILTFSALICIVFVWTAHMKRNSVKHFLLPPVPGPKIKGFDTQQLKSGKSDEIFSTLVVQSFPPPSDYEDLLVEYLEVYDNEEQELVFDRKDQEGGLKSKSSSDTDSGRGSCDSHSLLMEKCSESREDQTLISQVKISEASQRVNDDSHAAECADVTTQTWPMISPYYHHDQKPCYQSIPEMSEQHCVLDSHLFLTQQQDYWETSAELDQKNPYTGYSCVQAYSEININGIAHAEPASPQPVFVEYVEVQHVNQENTLILKAIAQEEHGQFRREMTEHHYSKVNGMVCDNVLLIQREAASQCLGDYQEEENALESCTQQTAGKPTVHPQVALAQEGLHITLNGYVDTTAIMSTY</sequence>
<dbReference type="InterPro" id="IPR003961">
    <property type="entry name" value="FN3_dom"/>
</dbReference>
<evidence type="ECO:0000256" key="15">
    <source>
        <dbReference type="SAM" id="MobiDB-lite"/>
    </source>
</evidence>
<feature type="domain" description="Fibronectin type-III" evidence="16">
    <location>
        <begin position="128"/>
        <end position="227"/>
    </location>
</feature>
<evidence type="ECO:0000256" key="8">
    <source>
        <dbReference type="ARBA" id="ARBA00022833"/>
    </source>
</evidence>
<evidence type="ECO:0000256" key="13">
    <source>
        <dbReference type="ARBA" id="ARBA00023180"/>
    </source>
</evidence>
<feature type="signal peptide" evidence="14">
    <location>
        <begin position="1"/>
        <end position="20"/>
    </location>
</feature>
<dbReference type="GO" id="GO:0043235">
    <property type="term" value="C:receptor complex"/>
    <property type="evidence" value="ECO:0007669"/>
    <property type="project" value="TreeGrafter"/>
</dbReference>
<dbReference type="Pfam" id="PF09067">
    <property type="entry name" value="EpoR_lig-bind"/>
    <property type="match status" value="1"/>
</dbReference>
<organism evidence="17 18">
    <name type="scientific">Paramormyrops kingsleyae</name>
    <dbReference type="NCBI Taxonomy" id="1676925"/>
    <lineage>
        <taxon>Eukaryota</taxon>
        <taxon>Metazoa</taxon>
        <taxon>Chordata</taxon>
        <taxon>Craniata</taxon>
        <taxon>Vertebrata</taxon>
        <taxon>Euteleostomi</taxon>
        <taxon>Actinopterygii</taxon>
        <taxon>Neopterygii</taxon>
        <taxon>Teleostei</taxon>
        <taxon>Osteoglossocephala</taxon>
        <taxon>Osteoglossomorpha</taxon>
        <taxon>Osteoglossiformes</taxon>
        <taxon>Mormyridae</taxon>
        <taxon>Paramormyrops</taxon>
    </lineage>
</organism>
<proteinExistence type="inferred from homology"/>